<comment type="caution">
    <text evidence="1">The sequence shown here is derived from an EMBL/GenBank/DDBJ whole genome shotgun (WGS) entry which is preliminary data.</text>
</comment>
<dbReference type="AlphaFoldDB" id="A0A3M7SDA6"/>
<accession>A0A3M7SDA6</accession>
<protein>
    <submittedName>
        <fullName evidence="1">Uncharacterized protein</fullName>
    </submittedName>
</protein>
<evidence type="ECO:0000313" key="1">
    <source>
        <dbReference type="EMBL" id="RNA33665.1"/>
    </source>
</evidence>
<reference evidence="1 2" key="1">
    <citation type="journal article" date="2018" name="Sci. Rep.">
        <title>Genomic signatures of local adaptation to the degree of environmental predictability in rotifers.</title>
        <authorList>
            <person name="Franch-Gras L."/>
            <person name="Hahn C."/>
            <person name="Garcia-Roger E.M."/>
            <person name="Carmona M.J."/>
            <person name="Serra M."/>
            <person name="Gomez A."/>
        </authorList>
    </citation>
    <scope>NUCLEOTIDE SEQUENCE [LARGE SCALE GENOMIC DNA]</scope>
    <source>
        <strain evidence="1">HYR1</strain>
    </source>
</reference>
<gene>
    <name evidence="1" type="ORF">BpHYR1_024679</name>
</gene>
<dbReference type="Proteomes" id="UP000276133">
    <property type="component" value="Unassembled WGS sequence"/>
</dbReference>
<name>A0A3M7SDA6_BRAPC</name>
<organism evidence="1 2">
    <name type="scientific">Brachionus plicatilis</name>
    <name type="common">Marine rotifer</name>
    <name type="synonym">Brachionus muelleri</name>
    <dbReference type="NCBI Taxonomy" id="10195"/>
    <lineage>
        <taxon>Eukaryota</taxon>
        <taxon>Metazoa</taxon>
        <taxon>Spiralia</taxon>
        <taxon>Gnathifera</taxon>
        <taxon>Rotifera</taxon>
        <taxon>Eurotatoria</taxon>
        <taxon>Monogononta</taxon>
        <taxon>Pseudotrocha</taxon>
        <taxon>Ploima</taxon>
        <taxon>Brachionidae</taxon>
        <taxon>Brachionus</taxon>
    </lineage>
</organism>
<keyword evidence="2" id="KW-1185">Reference proteome</keyword>
<dbReference type="EMBL" id="REGN01001604">
    <property type="protein sequence ID" value="RNA33665.1"/>
    <property type="molecule type" value="Genomic_DNA"/>
</dbReference>
<sequence>MLNKKLSDPDLSEMTYRKLFYRLFLLSLNSVGNRTNGHFGGQAGGQKFGPLSWPAKLKTDDEICDRTISAKKISLRIRV</sequence>
<proteinExistence type="predicted"/>
<evidence type="ECO:0000313" key="2">
    <source>
        <dbReference type="Proteomes" id="UP000276133"/>
    </source>
</evidence>